<dbReference type="Gene3D" id="1.20.58.760">
    <property type="entry name" value="Peptidase M41"/>
    <property type="match status" value="1"/>
</dbReference>
<dbReference type="SMART" id="SM00382">
    <property type="entry name" value="AAA"/>
    <property type="match status" value="1"/>
</dbReference>
<dbReference type="Gene3D" id="3.40.50.300">
    <property type="entry name" value="P-loop containing nucleotide triphosphate hydrolases"/>
    <property type="match status" value="1"/>
</dbReference>
<dbReference type="AlphaFoldDB" id="A0A8K0AH36"/>
<dbReference type="OrthoDB" id="1413014at2759"/>
<comment type="similarity">
    <text evidence="5">In the N-terminal section; belongs to the AAA ATPase family.</text>
</comment>
<evidence type="ECO:0000256" key="1">
    <source>
        <dbReference type="ARBA" id="ARBA00001947"/>
    </source>
</evidence>
<feature type="domain" description="AAA+ ATPase" evidence="16">
    <location>
        <begin position="318"/>
        <end position="454"/>
    </location>
</feature>
<dbReference type="HAMAP" id="MF_01458">
    <property type="entry name" value="FtsH"/>
    <property type="match status" value="1"/>
</dbReference>
<protein>
    <submittedName>
        <fullName evidence="17">Mitochondrial i-AAA+ ATPase</fullName>
    </submittedName>
</protein>
<dbReference type="PROSITE" id="PS00674">
    <property type="entry name" value="AAA"/>
    <property type="match status" value="1"/>
</dbReference>
<keyword evidence="8" id="KW-0547">Nucleotide-binding</keyword>
<keyword evidence="13" id="KW-0496">Mitochondrion</keyword>
<dbReference type="NCBIfam" id="TIGR01241">
    <property type="entry name" value="FtsH_fam"/>
    <property type="match status" value="1"/>
</dbReference>
<dbReference type="GO" id="GO:0005524">
    <property type="term" value="F:ATP binding"/>
    <property type="evidence" value="ECO:0007669"/>
    <property type="project" value="UniProtKB-KW"/>
</dbReference>
<comment type="similarity">
    <text evidence="4">In the C-terminal section; belongs to the peptidase M41 family.</text>
</comment>
<dbReference type="Proteomes" id="UP000799049">
    <property type="component" value="Unassembled WGS sequence"/>
</dbReference>
<feature type="region of interest" description="Disordered" evidence="15">
    <location>
        <begin position="732"/>
        <end position="758"/>
    </location>
</feature>
<organism evidence="17 18">
    <name type="scientific">Andalucia godoyi</name>
    <name type="common">Flagellate</name>
    <dbReference type="NCBI Taxonomy" id="505711"/>
    <lineage>
        <taxon>Eukaryota</taxon>
        <taxon>Discoba</taxon>
        <taxon>Jakobida</taxon>
        <taxon>Andalucina</taxon>
        <taxon>Andaluciidae</taxon>
        <taxon>Andalucia</taxon>
    </lineage>
</organism>
<evidence type="ECO:0000256" key="4">
    <source>
        <dbReference type="ARBA" id="ARBA00010044"/>
    </source>
</evidence>
<dbReference type="GO" id="GO:0006508">
    <property type="term" value="P:proteolysis"/>
    <property type="evidence" value="ECO:0007669"/>
    <property type="project" value="UniProtKB-KW"/>
</dbReference>
<dbReference type="GO" id="GO:0016020">
    <property type="term" value="C:membrane"/>
    <property type="evidence" value="ECO:0007669"/>
    <property type="project" value="UniProtKB-SubCell"/>
</dbReference>
<evidence type="ECO:0000256" key="12">
    <source>
        <dbReference type="ARBA" id="ARBA00023049"/>
    </source>
</evidence>
<proteinExistence type="inferred from homology"/>
<dbReference type="SUPFAM" id="SSF52540">
    <property type="entry name" value="P-loop containing nucleoside triphosphate hydrolases"/>
    <property type="match status" value="1"/>
</dbReference>
<keyword evidence="9" id="KW-0378">Hydrolase</keyword>
<dbReference type="InterPro" id="IPR005936">
    <property type="entry name" value="FtsH"/>
</dbReference>
<keyword evidence="6" id="KW-0645">Protease</keyword>
<dbReference type="GO" id="GO:0005739">
    <property type="term" value="C:mitochondrion"/>
    <property type="evidence" value="ECO:0007669"/>
    <property type="project" value="UniProtKB-SubCell"/>
</dbReference>
<evidence type="ECO:0000256" key="2">
    <source>
        <dbReference type="ARBA" id="ARBA00004173"/>
    </source>
</evidence>
<keyword evidence="14" id="KW-0472">Membrane</keyword>
<evidence type="ECO:0000256" key="9">
    <source>
        <dbReference type="ARBA" id="ARBA00022801"/>
    </source>
</evidence>
<dbReference type="InterPro" id="IPR037219">
    <property type="entry name" value="Peptidase_M41-like"/>
</dbReference>
<dbReference type="Pfam" id="PF01434">
    <property type="entry name" value="Peptidase_M41"/>
    <property type="match status" value="1"/>
</dbReference>
<keyword evidence="7" id="KW-0479">Metal-binding</keyword>
<evidence type="ECO:0000256" key="7">
    <source>
        <dbReference type="ARBA" id="ARBA00022723"/>
    </source>
</evidence>
<name>A0A8K0AH36_ANDGO</name>
<comment type="cofactor">
    <cofactor evidence="1">
        <name>Zn(2+)</name>
        <dbReference type="ChEBI" id="CHEBI:29105"/>
    </cofactor>
</comment>
<dbReference type="GO" id="GO:0046872">
    <property type="term" value="F:metal ion binding"/>
    <property type="evidence" value="ECO:0007669"/>
    <property type="project" value="UniProtKB-KW"/>
</dbReference>
<evidence type="ECO:0000256" key="13">
    <source>
        <dbReference type="ARBA" id="ARBA00023128"/>
    </source>
</evidence>
<accession>A0A8K0AH36</accession>
<evidence type="ECO:0000256" key="8">
    <source>
        <dbReference type="ARBA" id="ARBA00022741"/>
    </source>
</evidence>
<dbReference type="PANTHER" id="PTHR23076:SF97">
    <property type="entry name" value="ATP-DEPENDENT ZINC METALLOPROTEASE YME1L1"/>
    <property type="match status" value="1"/>
</dbReference>
<dbReference type="GO" id="GO:0004176">
    <property type="term" value="F:ATP-dependent peptidase activity"/>
    <property type="evidence" value="ECO:0007669"/>
    <property type="project" value="InterPro"/>
</dbReference>
<dbReference type="GO" id="GO:0016887">
    <property type="term" value="F:ATP hydrolysis activity"/>
    <property type="evidence" value="ECO:0007669"/>
    <property type="project" value="InterPro"/>
</dbReference>
<dbReference type="CDD" id="cd19501">
    <property type="entry name" value="RecA-like_FtsH"/>
    <property type="match status" value="1"/>
</dbReference>
<evidence type="ECO:0000259" key="16">
    <source>
        <dbReference type="SMART" id="SM00382"/>
    </source>
</evidence>
<evidence type="ECO:0000256" key="3">
    <source>
        <dbReference type="ARBA" id="ARBA00004370"/>
    </source>
</evidence>
<dbReference type="EMBL" id="VRVR01000040">
    <property type="protein sequence ID" value="KAF0852399.1"/>
    <property type="molecule type" value="Genomic_DNA"/>
</dbReference>
<feature type="compositionally biased region" description="Basic residues" evidence="15">
    <location>
        <begin position="749"/>
        <end position="758"/>
    </location>
</feature>
<dbReference type="Pfam" id="PF17862">
    <property type="entry name" value="AAA_lid_3"/>
    <property type="match status" value="1"/>
</dbReference>
<sequence length="758" mass="82628">MFRLLRAHGIQSHVRIAKESLSMFSAPTKRVDSVLLVSRSFASFLGGQDARLKSSEALANMFPDNSAQQARYLKQLRSVDPESVVKRYESLKYASSADAYQEYLLACGALGMLNRAIPDYGSNTSVSKLTSSSHMNYPGNVATAQNPMMIGSNPAAFSYPPPPAPSFQQQQYPYSSSQQPVQQNQHPQMQMNMNPAAGYPTFTANFAGSGGNPPNVPEVDFSKPINVVLAEPSTSSQFWRTIKMAVTGIILVSAMGVFVEDRAGLSRNMSFNPEANAHKPVDVRFEDVKGCDECKSEVIEVVDFLRDPAKFTRLGGKLPKGLLLVGPPGTGKTLLAKAIAGEAGVPFLYVSGSEFEEMFVGVGAKRVRELFAAAKKFAPCIVFIDEIDAVGATRNPRDQQHLRMTLNQLLAEMDGFNSQEGIIVIGATNFAQALDKALIRPGRFDRTVVVPAPDVKGREEILKVHFEKNKVPRDATVNLQMLARNTPGFCGADLANLVNIAALRAALKNKQAVSVEEIEFARDRILMGIERSSFKQSPEAKRLTAYHEGGHALVALLTEGASPIHKATIVPRGQALGMVQQVPKEGEGEGYTRKQMRAMVDVCMGGRVAEELIFGRDEITTGASSDIEQATRIAREMITRYGMSDLLGPVDYAQKEGSVISEETRKQIEVEVREMVAQSYERVRRLLKSNEKDLHSVAKTLLDRETLTGVEIMNLVQKGPHYIASNTAKLGSVRDAPTAPPAAPAKPAQKAKSKLLEA</sequence>
<dbReference type="GO" id="GO:0004222">
    <property type="term" value="F:metalloendopeptidase activity"/>
    <property type="evidence" value="ECO:0007669"/>
    <property type="project" value="InterPro"/>
</dbReference>
<keyword evidence="11" id="KW-0067">ATP-binding</keyword>
<dbReference type="FunFam" id="1.10.8.60:FF:000001">
    <property type="entry name" value="ATP-dependent zinc metalloprotease FtsH"/>
    <property type="match status" value="1"/>
</dbReference>
<evidence type="ECO:0000256" key="15">
    <source>
        <dbReference type="SAM" id="MobiDB-lite"/>
    </source>
</evidence>
<dbReference type="InterPro" id="IPR041569">
    <property type="entry name" value="AAA_lid_3"/>
</dbReference>
<evidence type="ECO:0000313" key="18">
    <source>
        <dbReference type="Proteomes" id="UP000799049"/>
    </source>
</evidence>
<dbReference type="FunFam" id="1.20.58.760:FF:000002">
    <property type="entry name" value="ATP-dependent zinc metalloprotease FtsH"/>
    <property type="match status" value="1"/>
</dbReference>
<evidence type="ECO:0000256" key="14">
    <source>
        <dbReference type="ARBA" id="ARBA00023136"/>
    </source>
</evidence>
<evidence type="ECO:0000256" key="10">
    <source>
        <dbReference type="ARBA" id="ARBA00022833"/>
    </source>
</evidence>
<dbReference type="InterPro" id="IPR027417">
    <property type="entry name" value="P-loop_NTPase"/>
</dbReference>
<dbReference type="Gene3D" id="1.10.8.60">
    <property type="match status" value="1"/>
</dbReference>
<evidence type="ECO:0000256" key="5">
    <source>
        <dbReference type="ARBA" id="ARBA00010550"/>
    </source>
</evidence>
<evidence type="ECO:0000313" key="17">
    <source>
        <dbReference type="EMBL" id="KAF0852399.1"/>
    </source>
</evidence>
<comment type="subcellular location">
    <subcellularLocation>
        <location evidence="3">Membrane</location>
    </subcellularLocation>
    <subcellularLocation>
        <location evidence="2">Mitochondrion</location>
    </subcellularLocation>
</comment>
<reference evidence="17" key="1">
    <citation type="submission" date="2019-09" db="EMBL/GenBank/DDBJ databases">
        <title>The Mitochondrial Proteome of the Jakobid, Andalucia godoyi, a Protist With the Most Gene-Rich and Bacteria-Like Mitochondrial Genome.</title>
        <authorList>
            <person name="Gray M.W."/>
            <person name="Burger G."/>
            <person name="Derelle R."/>
            <person name="Klimes V."/>
            <person name="Leger M."/>
            <person name="Sarrasin M."/>
            <person name="Vlcek C."/>
            <person name="Roger A.J."/>
            <person name="Elias M."/>
            <person name="Lang B.F."/>
        </authorList>
    </citation>
    <scope>NUCLEOTIDE SEQUENCE</scope>
    <source>
        <strain evidence="17">And28</strain>
    </source>
</reference>
<comment type="caution">
    <text evidence="17">The sequence shown here is derived from an EMBL/GenBank/DDBJ whole genome shotgun (WGS) entry which is preliminary data.</text>
</comment>
<dbReference type="InterPro" id="IPR003960">
    <property type="entry name" value="ATPase_AAA_CS"/>
</dbReference>
<dbReference type="SUPFAM" id="SSF140990">
    <property type="entry name" value="FtsH protease domain-like"/>
    <property type="match status" value="1"/>
</dbReference>
<keyword evidence="10" id="KW-0862">Zinc</keyword>
<gene>
    <name evidence="17" type="ORF">ANDGO_04977</name>
</gene>
<dbReference type="FunFam" id="3.40.50.300:FF:000175">
    <property type="entry name" value="ATP-dependent zinc metalloprotease FTSH 4"/>
    <property type="match status" value="1"/>
</dbReference>
<dbReference type="Pfam" id="PF00004">
    <property type="entry name" value="AAA"/>
    <property type="match status" value="1"/>
</dbReference>
<dbReference type="InterPro" id="IPR003959">
    <property type="entry name" value="ATPase_AAA_core"/>
</dbReference>
<keyword evidence="12" id="KW-0482">Metalloprotease</keyword>
<evidence type="ECO:0000256" key="11">
    <source>
        <dbReference type="ARBA" id="ARBA00022840"/>
    </source>
</evidence>
<keyword evidence="18" id="KW-1185">Reference proteome</keyword>
<dbReference type="PANTHER" id="PTHR23076">
    <property type="entry name" value="METALLOPROTEASE M41 FTSH"/>
    <property type="match status" value="1"/>
</dbReference>
<evidence type="ECO:0000256" key="6">
    <source>
        <dbReference type="ARBA" id="ARBA00022670"/>
    </source>
</evidence>
<dbReference type="InterPro" id="IPR003593">
    <property type="entry name" value="AAA+_ATPase"/>
</dbReference>
<dbReference type="InterPro" id="IPR000642">
    <property type="entry name" value="Peptidase_M41"/>
</dbReference>